<dbReference type="PANTHER" id="PTHR20856">
    <property type="entry name" value="DNA-DIRECTED RNA POLYMERASE I SUBUNIT 2"/>
    <property type="match status" value="1"/>
</dbReference>
<accession>E0TIP6</accession>
<dbReference type="KEGG" id="zin:ZICARI_050"/>
<reference key="2">
    <citation type="submission" date="2010-08" db="EMBL/GenBank/DDBJ databases">
        <title>Functional convergence in reduced genomes of bacterial symbionts spanning 200 million years of evolution.</title>
        <authorList>
            <person name="McCutcheon J.P."/>
            <person name="Moran N.A."/>
        </authorList>
    </citation>
    <scope>NUCLEOTIDE SEQUENCE</scope>
    <source>
        <strain>CARI</strain>
    </source>
</reference>
<reference evidence="14 15" key="1">
    <citation type="journal article" date="2010" name="Genome Biol. Evol.">
        <title>Functional convergence in reduced genomes of bacterial symbionts spanning 200 My of evolution.</title>
        <authorList>
            <person name="McCutcheon J.P."/>
            <person name="Moran N.A."/>
        </authorList>
    </citation>
    <scope>NUCLEOTIDE SEQUENCE [LARGE SCALE GENOMIC DNA]</scope>
    <source>
        <strain evidence="14 15">CARI</strain>
    </source>
</reference>
<dbReference type="Gene3D" id="3.90.1110.10">
    <property type="entry name" value="RNA polymerase Rpb2, domain 2"/>
    <property type="match status" value="2"/>
</dbReference>
<evidence type="ECO:0000313" key="15">
    <source>
        <dbReference type="Proteomes" id="UP000001303"/>
    </source>
</evidence>
<dbReference type="Gene3D" id="3.90.1100.10">
    <property type="match status" value="2"/>
</dbReference>
<proteinExistence type="inferred from homology"/>
<dbReference type="Pfam" id="PF04560">
    <property type="entry name" value="RNA_pol_Rpb2_7"/>
    <property type="match status" value="1"/>
</dbReference>
<dbReference type="InterPro" id="IPR042107">
    <property type="entry name" value="DNA-dir_RNA_pol_bsu_ext_1_sf"/>
</dbReference>
<evidence type="ECO:0000256" key="8">
    <source>
        <dbReference type="RuleBase" id="RU363031"/>
    </source>
</evidence>
<sequence length="1291" mass="152914">MTFLNYIRKSFSKIINNHKIPNLINHQIDSYKFFIQKKNKSFYRKNLGIQKEISKIFPIFSKNKNISLYFKNYKIIKPKNNKKKCFEKDLTYSYNIELNLKLVNINKINEIKISIGEIPLILKNASFIFNGMERVIVPQISRKFGIFYINEKKKNNLNEYIYKVKINILKGYKIIIEFDMNNNLFFRINKKKKIPLIILFKSLNISKKKIINFFYNNYKVYIKNKKIKIKFDFKNFYNYKFDYNLYNKKGKLLLKKNKKINKKKIKKIFNKNIKYFYISNKHLIKKIIANDIYINNNLLFKKYTIINKKKIKILKKNNIYKIFIFNLGEKNKNNYIFNILKKYNNYSKFESKYLIYKYLNFKGNSKKKIDFLFYNIFFKIRKKNNFIYKNSIKNKLSTKYLLNIIKKLIILKNKNKKLKDLNSLYFKKVKNLEYLFNEIFFLSMEIFYKNIIEKLNFMEFNKNYKLNKLEYLNTLSSLKDFFSVSEFSQFLDSTNPLSEITHKRRLTSLGPGGLTKKTANFESRDVHYTHYGRICPIETPEGPHIGLVNNLALYCKIDRKSRLLKSPYKKVKKSNLTNKIFYLNNFNEDKYYIAQSNILIKNKKIINNFISTRKYGNEKFVNKKKIKYIDINPNQIVSIASSLIPFLEHNDANRALMAANMQRQSVPCINSEFPFVGTGIEKNVVFDLNYIIKSKTNGIVKYIDSKYILILNENLKIEKYKLDKFKRTNQNTLINQKSIVNINDYIKKNQVIADSSCSKFGELALGKNVLIAFMTLKGYNFEDSIIISEKLLKNNKYTSIHILELKIPLKFNEFGEEIITKNIKNIKKNKISNLDKLGIIKIGKYILPGDILVSKKLPINNFLNKKNKFINTSYKNPNGVYGKVIDIKIFKNKKNENNYNEYNNIKKIIFKKKNIYSFLLFFKKKIIYKYKLFFLYKNKFFFIKMFNFIKIFFLNKKILLNIKNKIKKINKLIYNSFENFKENLLPFGISKIIKIKILTIKKLQPGDKMSGRHGNKGVVSKILPIRNVPYMNDGTYIDIILNPLGVPSRMNVGQALEVHLGLASWGLGRRINNIFKKNPKNLNKIKNFLYKIYNKPSEFKFIKNISDKNFYNLIKVLKKGIPFSTPIFESIKEKYINKMLLLAFPEKIRKKLKMSSDRKQLTLYNGKTNKSFDKKITVGYMYYLKLNHLVNDKIHSRSTGPYSLVTQQPLRGKSNIGGQRFGEMEVWALEAYGASYNLQEILTVKSDDILGRNEIYKNLVKGINNFYPNLPESFNVLLKELNGLCLDLFIK</sequence>
<feature type="domain" description="RNA polymerase beta subunit protrusion" evidence="11">
    <location>
        <begin position="22"/>
        <end position="140"/>
    </location>
</feature>
<dbReference type="InterPro" id="IPR010243">
    <property type="entry name" value="RNA_pol_bsu_bac"/>
</dbReference>
<dbReference type="InterPro" id="IPR014724">
    <property type="entry name" value="RNA_pol_RPB2_OB-fold"/>
</dbReference>
<dbReference type="InterPro" id="IPR007645">
    <property type="entry name" value="RNA_pol_Rpb2_3"/>
</dbReference>
<evidence type="ECO:0000256" key="4">
    <source>
        <dbReference type="ARBA" id="ARBA00023163"/>
    </source>
</evidence>
<dbReference type="Pfam" id="PF00562">
    <property type="entry name" value="RNA_pol_Rpb2_6"/>
    <property type="match status" value="1"/>
</dbReference>
<protein>
    <recommendedName>
        <fullName evidence="6 8">DNA-directed RNA polymerase subunit beta</fullName>
        <shortName evidence="6">RNAP subunit beta</shortName>
        <ecNumber evidence="6 8">2.7.7.6</ecNumber>
    </recommendedName>
    <alternativeName>
        <fullName evidence="6">RNA polymerase subunit beta</fullName>
    </alternativeName>
    <alternativeName>
        <fullName evidence="6">Transcriptase subunit beta</fullName>
    </alternativeName>
</protein>
<dbReference type="Gene3D" id="2.40.50.150">
    <property type="match status" value="1"/>
</dbReference>
<dbReference type="InterPro" id="IPR007641">
    <property type="entry name" value="RNA_pol_Rpb2_7"/>
</dbReference>
<name>E0TIP6_ZINIC</name>
<evidence type="ECO:0000259" key="12">
    <source>
        <dbReference type="Pfam" id="PF04565"/>
    </source>
</evidence>
<dbReference type="InterPro" id="IPR037034">
    <property type="entry name" value="RNA_pol_Rpb2_2_sf"/>
</dbReference>
<keyword evidence="15" id="KW-1185">Reference proteome</keyword>
<evidence type="ECO:0000259" key="10">
    <source>
        <dbReference type="Pfam" id="PF04560"/>
    </source>
</evidence>
<comment type="function">
    <text evidence="6 8">DNA-dependent RNA polymerase catalyzes the transcription of DNA into RNA using the four ribonucleoside triphosphates as substrates.</text>
</comment>
<feature type="domain" description="DNA-directed RNA polymerase subunit 2 hybrid-binding" evidence="9">
    <location>
        <begin position="694"/>
        <end position="1214"/>
    </location>
</feature>
<keyword evidence="4 6" id="KW-0804">Transcription</keyword>
<dbReference type="PROSITE" id="PS01166">
    <property type="entry name" value="RNA_POL_BETA"/>
    <property type="match status" value="1"/>
</dbReference>
<dbReference type="EMBL" id="CP002161">
    <property type="protein sequence ID" value="ADM89673.1"/>
    <property type="molecule type" value="Genomic_DNA"/>
</dbReference>
<dbReference type="SUPFAM" id="SSF64484">
    <property type="entry name" value="beta and beta-prime subunits of DNA dependent RNA-polymerase"/>
    <property type="match status" value="1"/>
</dbReference>
<dbReference type="Pfam" id="PF10385">
    <property type="entry name" value="RNA_pol_Rpb2_45"/>
    <property type="match status" value="1"/>
</dbReference>
<evidence type="ECO:0000259" key="13">
    <source>
        <dbReference type="Pfam" id="PF10385"/>
    </source>
</evidence>
<dbReference type="Gene3D" id="2.30.150.10">
    <property type="entry name" value="DNA-directed RNA polymerase, beta subunit, external 1 domain"/>
    <property type="match status" value="1"/>
</dbReference>
<keyword evidence="2 6" id="KW-0808">Transferase</keyword>
<dbReference type="EC" id="2.7.7.6" evidence="6 8"/>
<dbReference type="GO" id="GO:0003899">
    <property type="term" value="F:DNA-directed RNA polymerase activity"/>
    <property type="evidence" value="ECO:0007669"/>
    <property type="project" value="UniProtKB-UniRule"/>
</dbReference>
<dbReference type="NCBIfam" id="NF001616">
    <property type="entry name" value="PRK00405.1"/>
    <property type="match status" value="1"/>
</dbReference>
<dbReference type="Gene3D" id="2.40.270.10">
    <property type="entry name" value="DNA-directed RNA polymerase, subunit 2, domain 6"/>
    <property type="match status" value="2"/>
</dbReference>
<comment type="similarity">
    <text evidence="6 7">Belongs to the RNA polymerase beta chain family.</text>
</comment>
<evidence type="ECO:0000259" key="9">
    <source>
        <dbReference type="Pfam" id="PF00562"/>
    </source>
</evidence>
<dbReference type="HOGENOM" id="CLU_000524_4_3_4"/>
<comment type="subunit">
    <text evidence="6 8">The RNAP catalytic core consists of 2 alpha, 1 beta, 1 beta' and 1 omega subunit. When a sigma factor is associated with the core the holoenzyme is formed, which can initiate transcription.</text>
</comment>
<dbReference type="InterPro" id="IPR007121">
    <property type="entry name" value="RNA_pol_bsu_CS"/>
</dbReference>
<evidence type="ECO:0000256" key="1">
    <source>
        <dbReference type="ARBA" id="ARBA00022478"/>
    </source>
</evidence>
<feature type="domain" description="DNA-directed RNA polymerase beta subunit external 1" evidence="13">
    <location>
        <begin position="568"/>
        <end position="631"/>
    </location>
</feature>
<evidence type="ECO:0000256" key="5">
    <source>
        <dbReference type="ARBA" id="ARBA00048552"/>
    </source>
</evidence>
<dbReference type="InterPro" id="IPR007120">
    <property type="entry name" value="DNA-dir_RNAP_su2_dom"/>
</dbReference>
<dbReference type="STRING" id="871271.ZICARI_050"/>
<dbReference type="GO" id="GO:0006351">
    <property type="term" value="P:DNA-templated transcription"/>
    <property type="evidence" value="ECO:0007669"/>
    <property type="project" value="UniProtKB-UniRule"/>
</dbReference>
<dbReference type="Gene3D" id="2.40.50.100">
    <property type="match status" value="1"/>
</dbReference>
<evidence type="ECO:0000259" key="11">
    <source>
        <dbReference type="Pfam" id="PF04563"/>
    </source>
</evidence>
<evidence type="ECO:0000256" key="6">
    <source>
        <dbReference type="HAMAP-Rule" id="MF_01321"/>
    </source>
</evidence>
<dbReference type="CDD" id="cd00653">
    <property type="entry name" value="RNA_pol_B_RPB2"/>
    <property type="match status" value="1"/>
</dbReference>
<comment type="catalytic activity">
    <reaction evidence="5 6 8">
        <text>RNA(n) + a ribonucleoside 5'-triphosphate = RNA(n+1) + diphosphate</text>
        <dbReference type="Rhea" id="RHEA:21248"/>
        <dbReference type="Rhea" id="RHEA-COMP:14527"/>
        <dbReference type="Rhea" id="RHEA-COMP:17342"/>
        <dbReference type="ChEBI" id="CHEBI:33019"/>
        <dbReference type="ChEBI" id="CHEBI:61557"/>
        <dbReference type="ChEBI" id="CHEBI:140395"/>
        <dbReference type="EC" id="2.7.7.6"/>
    </reaction>
</comment>
<feature type="domain" description="RNA polymerase Rpb2" evidence="10">
    <location>
        <begin position="1217"/>
        <end position="1288"/>
    </location>
</feature>
<dbReference type="Pfam" id="PF04563">
    <property type="entry name" value="RNA_pol_Rpb2_1"/>
    <property type="match status" value="1"/>
</dbReference>
<feature type="domain" description="RNA polymerase Rpb2" evidence="12">
    <location>
        <begin position="489"/>
        <end position="557"/>
    </location>
</feature>
<gene>
    <name evidence="6 14" type="primary">rpoB</name>
    <name evidence="14" type="ordered locus">ZICARI_050</name>
</gene>
<dbReference type="Gene3D" id="3.90.1800.10">
    <property type="entry name" value="RNA polymerase alpha subunit dimerisation domain"/>
    <property type="match status" value="1"/>
</dbReference>
<evidence type="ECO:0000256" key="7">
    <source>
        <dbReference type="RuleBase" id="RU000434"/>
    </source>
</evidence>
<keyword evidence="1 6" id="KW-0240">DNA-directed RNA polymerase</keyword>
<dbReference type="Pfam" id="PF04565">
    <property type="entry name" value="RNA_pol_Rpb2_3"/>
    <property type="match status" value="1"/>
</dbReference>
<dbReference type="HAMAP" id="MF_01321">
    <property type="entry name" value="RNApol_bact_RpoB"/>
    <property type="match status" value="1"/>
</dbReference>
<evidence type="ECO:0000313" key="14">
    <source>
        <dbReference type="EMBL" id="ADM89673.1"/>
    </source>
</evidence>
<dbReference type="Proteomes" id="UP000001303">
    <property type="component" value="Chromosome"/>
</dbReference>
<dbReference type="GO" id="GO:0003677">
    <property type="term" value="F:DNA binding"/>
    <property type="evidence" value="ECO:0007669"/>
    <property type="project" value="UniProtKB-UniRule"/>
</dbReference>
<evidence type="ECO:0000256" key="2">
    <source>
        <dbReference type="ARBA" id="ARBA00022679"/>
    </source>
</evidence>
<dbReference type="InterPro" id="IPR037033">
    <property type="entry name" value="DNA-dir_RNAP_su2_hyb_sf"/>
</dbReference>
<dbReference type="InterPro" id="IPR015712">
    <property type="entry name" value="DNA-dir_RNA_pol_su2"/>
</dbReference>
<dbReference type="GO" id="GO:0032549">
    <property type="term" value="F:ribonucleoside binding"/>
    <property type="evidence" value="ECO:0007669"/>
    <property type="project" value="InterPro"/>
</dbReference>
<keyword evidence="3 6" id="KW-0548">Nucleotidyltransferase</keyword>
<dbReference type="InterPro" id="IPR007644">
    <property type="entry name" value="RNA_pol_bsu_protrusion"/>
</dbReference>
<dbReference type="GO" id="GO:0000428">
    <property type="term" value="C:DNA-directed RNA polymerase complex"/>
    <property type="evidence" value="ECO:0007669"/>
    <property type="project" value="UniProtKB-KW"/>
</dbReference>
<dbReference type="NCBIfam" id="TIGR02013">
    <property type="entry name" value="rpoB"/>
    <property type="match status" value="1"/>
</dbReference>
<evidence type="ECO:0000256" key="3">
    <source>
        <dbReference type="ARBA" id="ARBA00022695"/>
    </source>
</evidence>
<organism evidence="14 15">
    <name type="scientific">Zinderia insecticola (strain CARI)</name>
    <dbReference type="NCBI Taxonomy" id="871271"/>
    <lineage>
        <taxon>Bacteria</taxon>
        <taxon>Pseudomonadati</taxon>
        <taxon>Pseudomonadota</taxon>
        <taxon>Betaproteobacteria</taxon>
        <taxon>Burkholderiales</taxon>
        <taxon>Oxalobacteraceae</taxon>
        <taxon>Candidatus Zinderia</taxon>
    </lineage>
</organism>
<dbReference type="InterPro" id="IPR019462">
    <property type="entry name" value="DNA-dir_RNA_pol_bsu_external_1"/>
</dbReference>